<dbReference type="VEuPathDB" id="CryptoDB:Vbra_4970"/>
<protein>
    <submittedName>
        <fullName evidence="2">Uncharacterized protein</fullName>
    </submittedName>
</protein>
<reference evidence="2 3" key="1">
    <citation type="submission" date="2014-11" db="EMBL/GenBank/DDBJ databases">
        <authorList>
            <person name="Zhu J."/>
            <person name="Qi W."/>
            <person name="Song R."/>
        </authorList>
    </citation>
    <scope>NUCLEOTIDE SEQUENCE [LARGE SCALE GENOMIC DNA]</scope>
</reference>
<dbReference type="Proteomes" id="UP000041254">
    <property type="component" value="Unassembled WGS sequence"/>
</dbReference>
<evidence type="ECO:0000313" key="2">
    <source>
        <dbReference type="EMBL" id="CEL95641.1"/>
    </source>
</evidence>
<feature type="region of interest" description="Disordered" evidence="1">
    <location>
        <begin position="37"/>
        <end position="59"/>
    </location>
</feature>
<keyword evidence="3" id="KW-1185">Reference proteome</keyword>
<name>A0A0G4EI40_VITBC</name>
<proteinExistence type="predicted"/>
<organism evidence="2 3">
    <name type="scientific">Vitrella brassicaformis (strain CCMP3155)</name>
    <dbReference type="NCBI Taxonomy" id="1169540"/>
    <lineage>
        <taxon>Eukaryota</taxon>
        <taxon>Sar</taxon>
        <taxon>Alveolata</taxon>
        <taxon>Colpodellida</taxon>
        <taxon>Vitrellaceae</taxon>
        <taxon>Vitrella</taxon>
    </lineage>
</organism>
<feature type="compositionally biased region" description="Acidic residues" evidence="1">
    <location>
        <begin position="215"/>
        <end position="237"/>
    </location>
</feature>
<evidence type="ECO:0000313" key="3">
    <source>
        <dbReference type="Proteomes" id="UP000041254"/>
    </source>
</evidence>
<dbReference type="AlphaFoldDB" id="A0A0G4EI40"/>
<accession>A0A0G4EI40</accession>
<dbReference type="InParanoid" id="A0A0G4EI40"/>
<feature type="compositionally biased region" description="Basic residues" evidence="1">
    <location>
        <begin position="244"/>
        <end position="253"/>
    </location>
</feature>
<gene>
    <name evidence="2" type="ORF">Vbra_4970</name>
</gene>
<sequence>MLPAAGGVGLDDIAAEIEQERGLQTRLAMSESAAIAFGKSGEMPKEPTADSEVEEADTNAAVDKGRWEQHEQHIPAHATLLVLLLPVVVGDAQAAMRGMAAVERYSLPAQCSRLPGLPKAPTTASAVCKVPKYSAGATDDADPSSFFWVFEAKAPHGEGSDFRRRLANDTRALLGEEVPIEYMSEEQAEGTHLPRLPNPPEALAAGAAAAADGGGGDDDDGNEDEVEDEEEDNDDKYEDEKAVKAKSKAKRAAKRTDDPEWKPKCLREQAKGLPKHFTARIFHFVFC</sequence>
<evidence type="ECO:0000256" key="1">
    <source>
        <dbReference type="SAM" id="MobiDB-lite"/>
    </source>
</evidence>
<feature type="compositionally biased region" description="Basic and acidic residues" evidence="1">
    <location>
        <begin position="254"/>
        <end position="263"/>
    </location>
</feature>
<feature type="region of interest" description="Disordered" evidence="1">
    <location>
        <begin position="205"/>
        <end position="263"/>
    </location>
</feature>
<dbReference type="EMBL" id="CDMY01000234">
    <property type="protein sequence ID" value="CEL95641.1"/>
    <property type="molecule type" value="Genomic_DNA"/>
</dbReference>